<comment type="caution">
    <text evidence="1">The sequence shown here is derived from an EMBL/GenBank/DDBJ whole genome shotgun (WGS) entry which is preliminary data.</text>
</comment>
<accession>A0A3L6DR94</accession>
<reference evidence="1" key="1">
    <citation type="journal article" date="2018" name="Nat. Genet.">
        <title>Extensive intraspecific gene order and gene structural variations between Mo17 and other maize genomes.</title>
        <authorList>
            <person name="Sun S."/>
            <person name="Zhou Y."/>
            <person name="Chen J."/>
            <person name="Shi J."/>
            <person name="Zhao H."/>
            <person name="Zhao H."/>
            <person name="Song W."/>
            <person name="Zhang M."/>
            <person name="Cui Y."/>
            <person name="Dong X."/>
            <person name="Liu H."/>
            <person name="Ma X."/>
            <person name="Jiao Y."/>
            <person name="Wang B."/>
            <person name="Wei X."/>
            <person name="Stein J.C."/>
            <person name="Glaubitz J.C."/>
            <person name="Lu F."/>
            <person name="Yu G."/>
            <person name="Liang C."/>
            <person name="Fengler K."/>
            <person name="Li B."/>
            <person name="Rafalski A."/>
            <person name="Schnable P.S."/>
            <person name="Ware D.H."/>
            <person name="Buckler E.S."/>
            <person name="Lai J."/>
        </authorList>
    </citation>
    <scope>NUCLEOTIDE SEQUENCE [LARGE SCALE GENOMIC DNA]</scope>
    <source>
        <tissue evidence="1">Seedling</tissue>
    </source>
</reference>
<protein>
    <submittedName>
        <fullName evidence="1">Uncharacterized protein</fullName>
    </submittedName>
</protein>
<dbReference type="Proteomes" id="UP000251960">
    <property type="component" value="Chromosome 8"/>
</dbReference>
<dbReference type="EMBL" id="NCVQ01000009">
    <property type="protein sequence ID" value="PWZ10633.1"/>
    <property type="molecule type" value="Genomic_DNA"/>
</dbReference>
<gene>
    <name evidence="1" type="ORF">Zm00014a_028557</name>
</gene>
<proteinExistence type="predicted"/>
<evidence type="ECO:0000313" key="1">
    <source>
        <dbReference type="EMBL" id="PWZ10633.1"/>
    </source>
</evidence>
<organism evidence="1">
    <name type="scientific">Zea mays</name>
    <name type="common">Maize</name>
    <dbReference type="NCBI Taxonomy" id="4577"/>
    <lineage>
        <taxon>Eukaryota</taxon>
        <taxon>Viridiplantae</taxon>
        <taxon>Streptophyta</taxon>
        <taxon>Embryophyta</taxon>
        <taxon>Tracheophyta</taxon>
        <taxon>Spermatophyta</taxon>
        <taxon>Magnoliopsida</taxon>
        <taxon>Liliopsida</taxon>
        <taxon>Poales</taxon>
        <taxon>Poaceae</taxon>
        <taxon>PACMAD clade</taxon>
        <taxon>Panicoideae</taxon>
        <taxon>Andropogonodae</taxon>
        <taxon>Andropogoneae</taxon>
        <taxon>Tripsacinae</taxon>
        <taxon>Zea</taxon>
    </lineage>
</organism>
<sequence length="102" mass="11068">MCCKPIEEGVVAADDNGVEAPFLVHVGVEDRQRPVLLQALEVRTLPIAHCDPARSFDQVDMDGLIMDQQVSLIVVGQDVFKSKAKVGSVCTNPDTYLLQGCI</sequence>
<dbReference type="AlphaFoldDB" id="A0A3L6DR94"/>
<name>A0A3L6DR94_MAIZE</name>